<accession>A0A6S6SSI9</accession>
<dbReference type="Pfam" id="PF13711">
    <property type="entry name" value="DUF4160"/>
    <property type="match status" value="1"/>
</dbReference>
<reference evidence="1" key="1">
    <citation type="submission" date="2020-01" db="EMBL/GenBank/DDBJ databases">
        <authorList>
            <person name="Meier V. D."/>
            <person name="Meier V D."/>
        </authorList>
    </citation>
    <scope>NUCLEOTIDE SEQUENCE</scope>
    <source>
        <strain evidence="1">HLG_WM_MAG_12</strain>
    </source>
</reference>
<dbReference type="EMBL" id="CACVAW010000019">
    <property type="protein sequence ID" value="CAA6805520.1"/>
    <property type="molecule type" value="Genomic_DNA"/>
</dbReference>
<evidence type="ECO:0000313" key="1">
    <source>
        <dbReference type="EMBL" id="CAA6805520.1"/>
    </source>
</evidence>
<dbReference type="AlphaFoldDB" id="A0A6S6SSI9"/>
<proteinExistence type="predicted"/>
<sequence>MPEISRFLGIKIFMYFNEHNPPHFHVEYNEYKASINIKTFGVMEGKVPSKVLGLVVEWAEDHQAELLQNWENIKATGEYHKIDPLV</sequence>
<organism evidence="1">
    <name type="scientific">uncultured Campylobacterales bacterium</name>
    <dbReference type="NCBI Taxonomy" id="352960"/>
    <lineage>
        <taxon>Bacteria</taxon>
        <taxon>Pseudomonadati</taxon>
        <taxon>Campylobacterota</taxon>
        <taxon>Epsilonproteobacteria</taxon>
        <taxon>Campylobacterales</taxon>
        <taxon>environmental samples</taxon>
    </lineage>
</organism>
<gene>
    <name evidence="1" type="ORF">HELGO_WM34955</name>
</gene>
<protein>
    <submittedName>
        <fullName evidence="1">Putative ORF-2</fullName>
    </submittedName>
</protein>
<name>A0A6S6SSI9_9BACT</name>
<dbReference type="InterPro" id="IPR025427">
    <property type="entry name" value="DUF4160"/>
</dbReference>